<evidence type="ECO:0000256" key="1">
    <source>
        <dbReference type="SAM" id="Phobius"/>
    </source>
</evidence>
<feature type="transmembrane region" description="Helical" evidence="1">
    <location>
        <begin position="6"/>
        <end position="24"/>
    </location>
</feature>
<name>A0A6J7IP46_9ZZZZ</name>
<organism evidence="2">
    <name type="scientific">freshwater metagenome</name>
    <dbReference type="NCBI Taxonomy" id="449393"/>
    <lineage>
        <taxon>unclassified sequences</taxon>
        <taxon>metagenomes</taxon>
        <taxon>ecological metagenomes</taxon>
    </lineage>
</organism>
<feature type="transmembrane region" description="Helical" evidence="1">
    <location>
        <begin position="157"/>
        <end position="180"/>
    </location>
</feature>
<proteinExistence type="predicted"/>
<keyword evidence="1" id="KW-0472">Membrane</keyword>
<keyword evidence="1" id="KW-0812">Transmembrane</keyword>
<dbReference type="PANTHER" id="PTHR36111">
    <property type="entry name" value="INNER MEMBRANE PROTEIN-RELATED"/>
    <property type="match status" value="1"/>
</dbReference>
<dbReference type="EMBL" id="CAFBNB010000137">
    <property type="protein sequence ID" value="CAB4933053.1"/>
    <property type="molecule type" value="Genomic_DNA"/>
</dbReference>
<feature type="transmembrane region" description="Helical" evidence="1">
    <location>
        <begin position="229"/>
        <end position="246"/>
    </location>
</feature>
<dbReference type="Pfam" id="PF04474">
    <property type="entry name" value="DUF554"/>
    <property type="match status" value="1"/>
</dbReference>
<feature type="transmembrane region" description="Helical" evidence="1">
    <location>
        <begin position="187"/>
        <end position="209"/>
    </location>
</feature>
<protein>
    <submittedName>
        <fullName evidence="2">Unannotated protein</fullName>
    </submittedName>
</protein>
<accession>A0A6J7IP46</accession>
<keyword evidence="1" id="KW-1133">Transmembrane helix</keyword>
<dbReference type="InterPro" id="IPR007563">
    <property type="entry name" value="DUF554"/>
</dbReference>
<feature type="transmembrane region" description="Helical" evidence="1">
    <location>
        <begin position="36"/>
        <end position="55"/>
    </location>
</feature>
<evidence type="ECO:0000313" key="2">
    <source>
        <dbReference type="EMBL" id="CAB4933053.1"/>
    </source>
</evidence>
<gene>
    <name evidence="2" type="ORF">UFOPK3720_00813</name>
</gene>
<reference evidence="2" key="1">
    <citation type="submission" date="2020-05" db="EMBL/GenBank/DDBJ databases">
        <authorList>
            <person name="Chiriac C."/>
            <person name="Salcher M."/>
            <person name="Ghai R."/>
            <person name="Kavagutti S V."/>
        </authorList>
    </citation>
    <scope>NUCLEOTIDE SEQUENCE</scope>
</reference>
<feature type="transmembrane region" description="Helical" evidence="1">
    <location>
        <begin position="67"/>
        <end position="88"/>
    </location>
</feature>
<sequence>MIGLGTIINVAAILVGASLGVLLGHRMPERTRVTATDALGLITLVIGALNIMALFDGDFTDAVGDAAPLLIVLGALLIGGVTGSLLRIEDRLESGGRYIQRKFSRSKAGEGRSRFVEGFVDTSLIFCIGPLAVLGSLSDGLGQGIEQLALKSTLDGFASLAFAASLGWGVAAAAISVGIVQGLLTVLAALVGPFLSTALIASITATGGVMLLGVGLRILNIRQVPVGDMLPALIVAPILTLAVARFM</sequence>
<dbReference type="PANTHER" id="PTHR36111:SF2">
    <property type="entry name" value="INNER MEMBRANE PROTEIN"/>
    <property type="match status" value="1"/>
</dbReference>
<feature type="transmembrane region" description="Helical" evidence="1">
    <location>
        <begin position="115"/>
        <end position="137"/>
    </location>
</feature>
<dbReference type="AlphaFoldDB" id="A0A6J7IP46"/>